<evidence type="ECO:0000313" key="2">
    <source>
        <dbReference type="EMBL" id="KAG8460363.1"/>
    </source>
</evidence>
<accession>A0A8J5XBA0</accession>
<protein>
    <recommendedName>
        <fullName evidence="4">Centrosomal protein of 44 kDa</fullName>
    </recommendedName>
</protein>
<evidence type="ECO:0008006" key="4">
    <source>
        <dbReference type="Google" id="ProtNLM"/>
    </source>
</evidence>
<dbReference type="AlphaFoldDB" id="A0A8J5XBA0"/>
<organism evidence="2 3">
    <name type="scientific">Diacronema lutheri</name>
    <name type="common">Unicellular marine alga</name>
    <name type="synonym">Monochrysis lutheri</name>
    <dbReference type="NCBI Taxonomy" id="2081491"/>
    <lineage>
        <taxon>Eukaryota</taxon>
        <taxon>Haptista</taxon>
        <taxon>Haptophyta</taxon>
        <taxon>Pavlovophyceae</taxon>
        <taxon>Pavlovales</taxon>
        <taxon>Pavlovaceae</taxon>
        <taxon>Diacronema</taxon>
    </lineage>
</organism>
<sequence>MSLSKHVTYQLGAVDAVAVLRFRCLTIKYTGTIHDASLYSGDASALVDIFRFLCTNFSQPIAAALRAHGYYPPPRWPKDPAMRDQMIVAHMYSGMRAICPSWTPSLSAPEFIRARDLVAVRVTLVLDVIKRLVAIHNRVVSANKANMRAAQARAKQGPPPIAAVDPIAEEDDLQVRNETDESGSNTSRASSGLAPPAESELNARKPASRWIATEFFNDDELALYRDQLQCARRHCVTPALHTRARACGRPSRVRTRDE</sequence>
<proteinExistence type="predicted"/>
<feature type="region of interest" description="Disordered" evidence="1">
    <location>
        <begin position="177"/>
        <end position="204"/>
    </location>
</feature>
<reference evidence="2" key="1">
    <citation type="submission" date="2021-05" db="EMBL/GenBank/DDBJ databases">
        <title>The genome of the haptophyte Pavlova lutheri (Diacronema luteri, Pavlovales) - a model for lipid biosynthesis in eukaryotic algae.</title>
        <authorList>
            <person name="Hulatt C.J."/>
            <person name="Posewitz M.C."/>
        </authorList>
    </citation>
    <scope>NUCLEOTIDE SEQUENCE</scope>
    <source>
        <strain evidence="2">NIVA-4/92</strain>
    </source>
</reference>
<evidence type="ECO:0000256" key="1">
    <source>
        <dbReference type="SAM" id="MobiDB-lite"/>
    </source>
</evidence>
<name>A0A8J5XBA0_DIALT</name>
<dbReference type="EMBL" id="JAGTXO010000033">
    <property type="protein sequence ID" value="KAG8460363.1"/>
    <property type="molecule type" value="Genomic_DNA"/>
</dbReference>
<gene>
    <name evidence="2" type="ORF">KFE25_011854</name>
</gene>
<evidence type="ECO:0000313" key="3">
    <source>
        <dbReference type="Proteomes" id="UP000751190"/>
    </source>
</evidence>
<dbReference type="Proteomes" id="UP000751190">
    <property type="component" value="Unassembled WGS sequence"/>
</dbReference>
<comment type="caution">
    <text evidence="2">The sequence shown here is derived from an EMBL/GenBank/DDBJ whole genome shotgun (WGS) entry which is preliminary data.</text>
</comment>
<dbReference type="OrthoDB" id="10470328at2759"/>
<keyword evidence="3" id="KW-1185">Reference proteome</keyword>